<proteinExistence type="predicted"/>
<dbReference type="AlphaFoldDB" id="A0A2D0MX69"/>
<dbReference type="Proteomes" id="UP000223913">
    <property type="component" value="Unassembled WGS sequence"/>
</dbReference>
<organism evidence="1 2">
    <name type="scientific">Flavilitoribacter nigricans (strain ATCC 23147 / DSM 23189 / NBRC 102662 / NCIMB 1420 / SS-2)</name>
    <name type="common">Lewinella nigricans</name>
    <dbReference type="NCBI Taxonomy" id="1122177"/>
    <lineage>
        <taxon>Bacteria</taxon>
        <taxon>Pseudomonadati</taxon>
        <taxon>Bacteroidota</taxon>
        <taxon>Saprospiria</taxon>
        <taxon>Saprospirales</taxon>
        <taxon>Lewinellaceae</taxon>
        <taxon>Flavilitoribacter</taxon>
    </lineage>
</organism>
<keyword evidence="2" id="KW-1185">Reference proteome</keyword>
<sequence>MCCGGSFYFFSLLLINRSDIGLGSADKIVKAQAVVNRAFREAKRKGDGSHYGIFLRVVP</sequence>
<name>A0A2D0MX69_FLAN2</name>
<gene>
    <name evidence="1" type="ORF">CRP01_40525</name>
</gene>
<evidence type="ECO:0000313" key="2">
    <source>
        <dbReference type="Proteomes" id="UP000223913"/>
    </source>
</evidence>
<dbReference type="EMBL" id="PDUD01000076">
    <property type="protein sequence ID" value="PHN00748.1"/>
    <property type="molecule type" value="Genomic_DNA"/>
</dbReference>
<evidence type="ECO:0000313" key="1">
    <source>
        <dbReference type="EMBL" id="PHN00748.1"/>
    </source>
</evidence>
<accession>A0A2D0MX69</accession>
<protein>
    <submittedName>
        <fullName evidence="1">Uncharacterized protein</fullName>
    </submittedName>
</protein>
<comment type="caution">
    <text evidence="1">The sequence shown here is derived from an EMBL/GenBank/DDBJ whole genome shotgun (WGS) entry which is preliminary data.</text>
</comment>
<reference evidence="1 2" key="1">
    <citation type="submission" date="2017-10" db="EMBL/GenBank/DDBJ databases">
        <title>The draft genome sequence of Lewinella nigricans NBRC 102662.</title>
        <authorList>
            <person name="Wang K."/>
        </authorList>
    </citation>
    <scope>NUCLEOTIDE SEQUENCE [LARGE SCALE GENOMIC DNA]</scope>
    <source>
        <strain evidence="1 2">NBRC 102662</strain>
    </source>
</reference>